<dbReference type="GO" id="GO:0016052">
    <property type="term" value="P:carbohydrate catabolic process"/>
    <property type="evidence" value="ECO:0007669"/>
    <property type="project" value="TreeGrafter"/>
</dbReference>
<comment type="similarity">
    <text evidence="1">Belongs to the glycosyl hydrolase 25 family.</text>
</comment>
<dbReference type="PANTHER" id="PTHR34135:SF2">
    <property type="entry name" value="LYSOZYME"/>
    <property type="match status" value="1"/>
</dbReference>
<dbReference type="Proteomes" id="UP000184241">
    <property type="component" value="Unassembled WGS sequence"/>
</dbReference>
<sequence length="335" mass="38903">MQDRNPRSLFGLDINEYTQGVNFQVLASTVDFLYLRSSGSATGRFRVDLKFLQFAKGAREFGIPVGAYHYGVPSYDLTTADNQCDDFINTLQQGFGNKDYGDLFPVLDVETPQDDSMTTAAIVNWIDRFRKRFESKTNRRLMFYTGLFFINIHDDFKVNGRYPLSDMPLWIAMYKEIPGNPPYPTDAGGWKRWRIWQWTETGTVRGANPPSDLNWGPDNIAYLMQPAVVQGLFASMDRNNIYVTWTKNREPDLAGYNIFINGEYYTTVDKNTTRLVIPRRNLKISQSEPIEISIHAFDTDREISKRRARFTINPNQRKELLDEDRIYFNDSDLFF</sequence>
<dbReference type="InterPro" id="IPR013783">
    <property type="entry name" value="Ig-like_fold"/>
</dbReference>
<accession>A0A1M5ZLF1</accession>
<organism evidence="2 3">
    <name type="scientific">Clostridium intestinale DSM 6191</name>
    <dbReference type="NCBI Taxonomy" id="1121320"/>
    <lineage>
        <taxon>Bacteria</taxon>
        <taxon>Bacillati</taxon>
        <taxon>Bacillota</taxon>
        <taxon>Clostridia</taxon>
        <taxon>Eubacteriales</taxon>
        <taxon>Clostridiaceae</taxon>
        <taxon>Clostridium</taxon>
    </lineage>
</organism>
<gene>
    <name evidence="2" type="ORF">SAMN02745941_03092</name>
</gene>
<dbReference type="GO" id="GO:0009253">
    <property type="term" value="P:peptidoglycan catabolic process"/>
    <property type="evidence" value="ECO:0007669"/>
    <property type="project" value="InterPro"/>
</dbReference>
<dbReference type="SUPFAM" id="SSF51445">
    <property type="entry name" value="(Trans)glycosidases"/>
    <property type="match status" value="1"/>
</dbReference>
<dbReference type="AlphaFoldDB" id="A0A1M5ZLF1"/>
<evidence type="ECO:0000256" key="1">
    <source>
        <dbReference type="ARBA" id="ARBA00010646"/>
    </source>
</evidence>
<evidence type="ECO:0000313" key="2">
    <source>
        <dbReference type="EMBL" id="SHI24959.1"/>
    </source>
</evidence>
<dbReference type="PROSITE" id="PS51904">
    <property type="entry name" value="GLYCOSYL_HYDROL_F25_2"/>
    <property type="match status" value="1"/>
</dbReference>
<proteinExistence type="inferred from homology"/>
<dbReference type="CDD" id="cd00599">
    <property type="entry name" value="GH25_muramidase"/>
    <property type="match status" value="1"/>
</dbReference>
<evidence type="ECO:0000313" key="3">
    <source>
        <dbReference type="Proteomes" id="UP000184241"/>
    </source>
</evidence>
<dbReference type="Gene3D" id="2.60.40.10">
    <property type="entry name" value="Immunoglobulins"/>
    <property type="match status" value="1"/>
</dbReference>
<dbReference type="EMBL" id="FQXU01000009">
    <property type="protein sequence ID" value="SHI24959.1"/>
    <property type="molecule type" value="Genomic_DNA"/>
</dbReference>
<dbReference type="GO" id="GO:0016998">
    <property type="term" value="P:cell wall macromolecule catabolic process"/>
    <property type="evidence" value="ECO:0007669"/>
    <property type="project" value="InterPro"/>
</dbReference>
<reference evidence="2 3" key="1">
    <citation type="submission" date="2016-11" db="EMBL/GenBank/DDBJ databases">
        <authorList>
            <person name="Jaros S."/>
            <person name="Januszkiewicz K."/>
            <person name="Wedrychowicz H."/>
        </authorList>
    </citation>
    <scope>NUCLEOTIDE SEQUENCE [LARGE SCALE GENOMIC DNA]</scope>
    <source>
        <strain evidence="2 3">DSM 6191</strain>
    </source>
</reference>
<dbReference type="PANTHER" id="PTHR34135">
    <property type="entry name" value="LYSOZYME"/>
    <property type="match status" value="1"/>
</dbReference>
<protein>
    <submittedName>
        <fullName evidence="2">Lyzozyme M1 (1,4-beta-N-acetylmuramidase), GH25 family</fullName>
    </submittedName>
</protein>
<dbReference type="GO" id="GO:0003796">
    <property type="term" value="F:lysozyme activity"/>
    <property type="evidence" value="ECO:0007669"/>
    <property type="project" value="InterPro"/>
</dbReference>
<dbReference type="RefSeq" id="WP_073020823.1">
    <property type="nucleotide sequence ID" value="NZ_FQXU01000009.1"/>
</dbReference>
<dbReference type="InterPro" id="IPR002053">
    <property type="entry name" value="Glyco_hydro_25"/>
</dbReference>
<dbReference type="InterPro" id="IPR017853">
    <property type="entry name" value="GH"/>
</dbReference>
<dbReference type="Pfam" id="PF01183">
    <property type="entry name" value="Glyco_hydro_25"/>
    <property type="match status" value="1"/>
</dbReference>
<name>A0A1M5ZLF1_9CLOT</name>
<dbReference type="Gene3D" id="3.20.20.80">
    <property type="entry name" value="Glycosidases"/>
    <property type="match status" value="1"/>
</dbReference>